<evidence type="ECO:0000256" key="4">
    <source>
        <dbReference type="ARBA" id="ARBA00022692"/>
    </source>
</evidence>
<proteinExistence type="predicted"/>
<dbReference type="InterPro" id="IPR050171">
    <property type="entry name" value="MFS_Transporters"/>
</dbReference>
<dbReference type="EMBL" id="CP113406">
    <property type="protein sequence ID" value="WAI18837.1"/>
    <property type="molecule type" value="Genomic_DNA"/>
</dbReference>
<sequence length="390" mass="45106">MNFLELQVTFSFCMIFLLRMLGMFMVVPVLSKYGILLDGSNKFLVGLSMGIYGIAQVIFQIPFGVLSDKFSRTKIIILGLFIFLIGNIISANFHSIWGLIIGRFLQGSCAISGVCMAFLSDLIRKENYIKSIACIGLSFACSFLISMVTGPIIVHNFGFFSVFWISSCLSIISIIFVFFVLPLSEKNILKSKKKSSYQELLKFIFNKTFFKSYLGVFFLHFLLMMNFMIIPDQFEISGCNVNDQWKIYLITILISFFLLFFFIFYCKLQTILENIIEICIFFIFLSEIIFIISKNNLLFFIIALQVFFISFNFLEVFLPENLRKQKLNCYKGSVMSIYSTSQFLGISFGGIISGWLYSFLTISQMFLFEIFIVSVWFICSFYSRNRLFIK</sequence>
<evidence type="ECO:0000256" key="3">
    <source>
        <dbReference type="ARBA" id="ARBA00022475"/>
    </source>
</evidence>
<gene>
    <name evidence="9" type="ORF">OW720_02400</name>
</gene>
<feature type="transmembrane region" description="Helical" evidence="7">
    <location>
        <begin position="159"/>
        <end position="183"/>
    </location>
</feature>
<keyword evidence="6 7" id="KW-0472">Membrane</keyword>
<feature type="domain" description="Major facilitator superfamily (MFS) profile" evidence="8">
    <location>
        <begin position="8"/>
        <end position="386"/>
    </location>
</feature>
<keyword evidence="2" id="KW-0813">Transport</keyword>
<evidence type="ECO:0000256" key="6">
    <source>
        <dbReference type="ARBA" id="ARBA00023136"/>
    </source>
</evidence>
<feature type="transmembrane region" description="Helical" evidence="7">
    <location>
        <begin position="43"/>
        <end position="63"/>
    </location>
</feature>
<dbReference type="InterPro" id="IPR020846">
    <property type="entry name" value="MFS_dom"/>
</dbReference>
<feature type="transmembrane region" description="Helical" evidence="7">
    <location>
        <begin position="204"/>
        <end position="227"/>
    </location>
</feature>
<dbReference type="PANTHER" id="PTHR23517:SF2">
    <property type="entry name" value="MULTIDRUG RESISTANCE PROTEIN MDTH"/>
    <property type="match status" value="1"/>
</dbReference>
<feature type="transmembrane region" description="Helical" evidence="7">
    <location>
        <begin position="75"/>
        <end position="94"/>
    </location>
</feature>
<dbReference type="Proteomes" id="UP001163440">
    <property type="component" value="Chromosome"/>
</dbReference>
<dbReference type="PANTHER" id="PTHR23517">
    <property type="entry name" value="RESISTANCE PROTEIN MDTM, PUTATIVE-RELATED-RELATED"/>
    <property type="match status" value="1"/>
</dbReference>
<dbReference type="GO" id="GO:0022857">
    <property type="term" value="F:transmembrane transporter activity"/>
    <property type="evidence" value="ECO:0007669"/>
    <property type="project" value="InterPro"/>
</dbReference>
<evidence type="ECO:0000256" key="2">
    <source>
        <dbReference type="ARBA" id="ARBA00022448"/>
    </source>
</evidence>
<dbReference type="RefSeq" id="WP_158365842.1">
    <property type="nucleotide sequence ID" value="NZ_CP034882.1"/>
</dbReference>
<dbReference type="Pfam" id="PF07690">
    <property type="entry name" value="MFS_1"/>
    <property type="match status" value="1"/>
</dbReference>
<evidence type="ECO:0000313" key="10">
    <source>
        <dbReference type="Proteomes" id="UP001163440"/>
    </source>
</evidence>
<evidence type="ECO:0000256" key="7">
    <source>
        <dbReference type="SAM" id="Phobius"/>
    </source>
</evidence>
<keyword evidence="5 7" id="KW-1133">Transmembrane helix</keyword>
<dbReference type="CDD" id="cd17472">
    <property type="entry name" value="MFS_YajR_like"/>
    <property type="match status" value="1"/>
</dbReference>
<name>A0AAJ5PUI2_9GAMM</name>
<feature type="transmembrane region" description="Helical" evidence="7">
    <location>
        <begin position="298"/>
        <end position="318"/>
    </location>
</feature>
<dbReference type="SUPFAM" id="SSF103473">
    <property type="entry name" value="MFS general substrate transporter"/>
    <property type="match status" value="1"/>
</dbReference>
<reference evidence="9" key="1">
    <citation type="submission" date="2022-11" db="EMBL/GenBank/DDBJ databases">
        <title>The whole genome sequencing of pests is an important tool to study the evolution of the plant-insect interaction and insecticide resistance.</title>
        <authorList>
            <person name="Kananovich Y."/>
        </authorList>
    </citation>
    <scope>NUCLEOTIDE SEQUENCE</scope>
    <source>
        <strain evidence="9">BSU_Bre_2018</strain>
    </source>
</reference>
<dbReference type="Gene3D" id="1.20.1250.20">
    <property type="entry name" value="MFS general substrate transporter like domains"/>
    <property type="match status" value="1"/>
</dbReference>
<organism evidence="9 10">
    <name type="scientific">Buchnera aphidicola</name>
    <name type="common">Brevicoryne brassicae</name>
    <dbReference type="NCBI Taxonomy" id="911343"/>
    <lineage>
        <taxon>Bacteria</taxon>
        <taxon>Pseudomonadati</taxon>
        <taxon>Pseudomonadota</taxon>
        <taxon>Gammaproteobacteria</taxon>
        <taxon>Enterobacterales</taxon>
        <taxon>Erwiniaceae</taxon>
        <taxon>Buchnera</taxon>
    </lineage>
</organism>
<evidence type="ECO:0000313" key="9">
    <source>
        <dbReference type="EMBL" id="WAI18837.1"/>
    </source>
</evidence>
<dbReference type="PROSITE" id="PS50850">
    <property type="entry name" value="MFS"/>
    <property type="match status" value="1"/>
</dbReference>
<protein>
    <submittedName>
        <fullName evidence="9">MFS transporter</fullName>
    </submittedName>
</protein>
<dbReference type="InterPro" id="IPR011701">
    <property type="entry name" value="MFS"/>
</dbReference>
<dbReference type="InterPro" id="IPR036259">
    <property type="entry name" value="MFS_trans_sf"/>
</dbReference>
<accession>A0AAJ5PUI2</accession>
<evidence type="ECO:0000256" key="5">
    <source>
        <dbReference type="ARBA" id="ARBA00022989"/>
    </source>
</evidence>
<feature type="transmembrane region" description="Helical" evidence="7">
    <location>
        <begin position="131"/>
        <end position="153"/>
    </location>
</feature>
<dbReference type="AlphaFoldDB" id="A0AAJ5PUI2"/>
<evidence type="ECO:0000256" key="1">
    <source>
        <dbReference type="ARBA" id="ARBA00004651"/>
    </source>
</evidence>
<feature type="transmembrane region" description="Helical" evidence="7">
    <location>
        <begin position="339"/>
        <end position="360"/>
    </location>
</feature>
<feature type="transmembrane region" description="Helical" evidence="7">
    <location>
        <begin position="366"/>
        <end position="383"/>
    </location>
</feature>
<keyword evidence="4 7" id="KW-0812">Transmembrane</keyword>
<feature type="transmembrane region" description="Helical" evidence="7">
    <location>
        <begin position="12"/>
        <end position="31"/>
    </location>
</feature>
<comment type="subcellular location">
    <subcellularLocation>
        <location evidence="1">Cell membrane</location>
        <topology evidence="1">Multi-pass membrane protein</topology>
    </subcellularLocation>
</comment>
<evidence type="ECO:0000259" key="8">
    <source>
        <dbReference type="PROSITE" id="PS50850"/>
    </source>
</evidence>
<feature type="transmembrane region" description="Helical" evidence="7">
    <location>
        <begin position="275"/>
        <end position="292"/>
    </location>
</feature>
<feature type="transmembrane region" description="Helical" evidence="7">
    <location>
        <begin position="247"/>
        <end position="268"/>
    </location>
</feature>
<keyword evidence="3" id="KW-1003">Cell membrane</keyword>
<dbReference type="GO" id="GO:0005886">
    <property type="term" value="C:plasma membrane"/>
    <property type="evidence" value="ECO:0007669"/>
    <property type="project" value="UniProtKB-SubCell"/>
</dbReference>